<dbReference type="SUPFAM" id="SSF56399">
    <property type="entry name" value="ADP-ribosylation"/>
    <property type="match status" value="1"/>
</dbReference>
<dbReference type="InterPro" id="IPR002745">
    <property type="entry name" value="Ptrans_KptA/Tpt1"/>
</dbReference>
<evidence type="ECO:0000256" key="1">
    <source>
        <dbReference type="ARBA" id="ARBA00009836"/>
    </source>
</evidence>
<dbReference type="Gene3D" id="1.10.10.970">
    <property type="entry name" value="RNA 2'-phosphotransferase, Tpt1/KptA family, N-terminal domain"/>
    <property type="match status" value="1"/>
</dbReference>
<dbReference type="Pfam" id="PF01885">
    <property type="entry name" value="PTS_2-RNA"/>
    <property type="match status" value="1"/>
</dbReference>
<feature type="region of interest" description="Disordered" evidence="6">
    <location>
        <begin position="124"/>
        <end position="143"/>
    </location>
</feature>
<organism evidence="7 8">
    <name type="scientific">Marinactinospora rubrisoli</name>
    <dbReference type="NCBI Taxonomy" id="2715399"/>
    <lineage>
        <taxon>Bacteria</taxon>
        <taxon>Bacillati</taxon>
        <taxon>Actinomycetota</taxon>
        <taxon>Actinomycetes</taxon>
        <taxon>Streptosporangiales</taxon>
        <taxon>Nocardiopsidaceae</taxon>
        <taxon>Marinactinospora</taxon>
    </lineage>
</organism>
<name>A0ABW2KCY1_9ACTN</name>
<dbReference type="InterPro" id="IPR022928">
    <property type="entry name" value="RNA_2'-PTrans_KptA"/>
</dbReference>
<evidence type="ECO:0000256" key="6">
    <source>
        <dbReference type="SAM" id="MobiDB-lite"/>
    </source>
</evidence>
<sequence>MAGADRRRLVRRSRFLARVLRHEPELLGLTLDPAGWVAVEDLLAACRRAGVGLTRAELDEVVAGNDKRRFAFSADRRRIRAQQGHSVPVRLDLPPSAPPAVLYHGTVGRSLPAIFTEGLRPMTRHDVHLSPDPQTARRVGARRGSPVVLRVAAGRMHADGHTFRVTGNGVWLVAAVPTTYLDVLPEDAVQGFGGDGGP</sequence>
<evidence type="ECO:0000313" key="7">
    <source>
        <dbReference type="EMBL" id="MFC7327335.1"/>
    </source>
</evidence>
<dbReference type="PANTHER" id="PTHR12684:SF2">
    <property type="entry name" value="TRNA 2'-PHOSPHOTRANSFERASE 1"/>
    <property type="match status" value="1"/>
</dbReference>
<evidence type="ECO:0000256" key="4">
    <source>
        <dbReference type="ARBA" id="ARBA00025212"/>
    </source>
</evidence>
<gene>
    <name evidence="5" type="primary">kptA</name>
    <name evidence="7" type="ORF">ACFQRF_06225</name>
</gene>
<keyword evidence="2 5" id="KW-0808">Transferase</keyword>
<proteinExistence type="inferred from homology"/>
<keyword evidence="8" id="KW-1185">Reference proteome</keyword>
<reference evidence="8" key="1">
    <citation type="journal article" date="2019" name="Int. J. Syst. Evol. Microbiol.">
        <title>The Global Catalogue of Microorganisms (GCM) 10K type strain sequencing project: providing services to taxonomists for standard genome sequencing and annotation.</title>
        <authorList>
            <consortium name="The Broad Institute Genomics Platform"/>
            <consortium name="The Broad Institute Genome Sequencing Center for Infectious Disease"/>
            <person name="Wu L."/>
            <person name="Ma J."/>
        </authorList>
    </citation>
    <scope>NUCLEOTIDE SEQUENCE [LARGE SCALE GENOMIC DNA]</scope>
    <source>
        <strain evidence="8">CGMCC 4.7382</strain>
    </source>
</reference>
<dbReference type="EMBL" id="JBHTBH010000002">
    <property type="protein sequence ID" value="MFC7327335.1"/>
    <property type="molecule type" value="Genomic_DNA"/>
</dbReference>
<dbReference type="RefSeq" id="WP_379869571.1">
    <property type="nucleotide sequence ID" value="NZ_JBHTBH010000002.1"/>
</dbReference>
<dbReference type="GO" id="GO:0016740">
    <property type="term" value="F:transferase activity"/>
    <property type="evidence" value="ECO:0007669"/>
    <property type="project" value="UniProtKB-KW"/>
</dbReference>
<dbReference type="HAMAP" id="MF_00299">
    <property type="entry name" value="KptA"/>
    <property type="match status" value="1"/>
</dbReference>
<dbReference type="NCBIfam" id="NF002014">
    <property type="entry name" value="PRK00819.1-4"/>
    <property type="match status" value="1"/>
</dbReference>
<comment type="caution">
    <text evidence="7">The sequence shown here is derived from an EMBL/GenBank/DDBJ whole genome shotgun (WGS) entry which is preliminary data.</text>
</comment>
<dbReference type="Proteomes" id="UP001596540">
    <property type="component" value="Unassembled WGS sequence"/>
</dbReference>
<evidence type="ECO:0000313" key="8">
    <source>
        <dbReference type="Proteomes" id="UP001596540"/>
    </source>
</evidence>
<dbReference type="InterPro" id="IPR042081">
    <property type="entry name" value="RNA_2'-PTrans_C"/>
</dbReference>
<dbReference type="Gene3D" id="3.20.170.30">
    <property type="match status" value="1"/>
</dbReference>
<protein>
    <recommendedName>
        <fullName evidence="5">Probable RNA 2'-phosphotransferase</fullName>
        <ecNumber evidence="5">2.7.1.-</ecNumber>
    </recommendedName>
</protein>
<accession>A0ABW2KCY1</accession>
<keyword evidence="3 5" id="KW-0520">NAD</keyword>
<evidence type="ECO:0000256" key="5">
    <source>
        <dbReference type="HAMAP-Rule" id="MF_00299"/>
    </source>
</evidence>
<dbReference type="PANTHER" id="PTHR12684">
    <property type="entry name" value="PUTATIVE PHOSPHOTRANSFERASE"/>
    <property type="match status" value="1"/>
</dbReference>
<evidence type="ECO:0000256" key="2">
    <source>
        <dbReference type="ARBA" id="ARBA00022679"/>
    </source>
</evidence>
<comment type="function">
    <text evidence="4 5">Removes the 2'-phosphate from RNA via an intermediate in which the phosphate is ADP-ribosylated by NAD followed by a presumed transesterification to release the RNA and generate ADP-ribose 1''-2''-cyclic phosphate (APPR&gt;P). May function as an ADP-ribosylase.</text>
</comment>
<dbReference type="InterPro" id="IPR042080">
    <property type="entry name" value="RNA_2'-PTrans_N"/>
</dbReference>
<comment type="similarity">
    <text evidence="1 5">Belongs to the KptA/TPT1 family.</text>
</comment>
<evidence type="ECO:0000256" key="3">
    <source>
        <dbReference type="ARBA" id="ARBA00023027"/>
    </source>
</evidence>
<dbReference type="EC" id="2.7.1.-" evidence="5"/>